<comment type="caution">
    <text evidence="1">The sequence shown here is derived from an EMBL/GenBank/DDBJ whole genome shotgun (WGS) entry which is preliminary data.</text>
</comment>
<proteinExistence type="predicted"/>
<reference evidence="1" key="1">
    <citation type="submission" date="2019-11" db="EMBL/GenBank/DDBJ databases">
        <title>Nori genome reveals adaptations in red seaweeds to the harsh intertidal environment.</title>
        <authorList>
            <person name="Wang D."/>
            <person name="Mao Y."/>
        </authorList>
    </citation>
    <scope>NUCLEOTIDE SEQUENCE</scope>
    <source>
        <tissue evidence="1">Gametophyte</tissue>
    </source>
</reference>
<organism evidence="1 2">
    <name type="scientific">Pyropia yezoensis</name>
    <name type="common">Susabi-nori</name>
    <name type="synonym">Porphyra yezoensis</name>
    <dbReference type="NCBI Taxonomy" id="2788"/>
    <lineage>
        <taxon>Eukaryota</taxon>
        <taxon>Rhodophyta</taxon>
        <taxon>Bangiophyceae</taxon>
        <taxon>Bangiales</taxon>
        <taxon>Bangiaceae</taxon>
        <taxon>Pyropia</taxon>
    </lineage>
</organism>
<accession>A0ACC3CD05</accession>
<evidence type="ECO:0000313" key="1">
    <source>
        <dbReference type="EMBL" id="KAK1868049.1"/>
    </source>
</evidence>
<protein>
    <submittedName>
        <fullName evidence="1">Uncharacterized protein</fullName>
    </submittedName>
</protein>
<sequence>MLRPMSAAHDVVTVRQCQTPLGPSLSFITYGGPVLPSIKLQRPFTWAPSQLCSRRGVVPAVRTRRWSSSTTRMSAASDDRADAKSVGATPGFGGDDWALLDKAGWAALEGGRMEPVFIDVGSEDGVKRTPELDHPALEEVMTELLASKFRDTTINDIAAVSKKVFQPYPAMVSYVNVTHLLDALLVFWLAVYHAVTKRQFLPNSKDLTRIRLVFLRATSGLGKTHFFNLLCRLPDLIQAYDQLPAREQAKYAERRLALDWASANVVFPVTFNGLCRLDVSRESSLVRMRAKKHDGSAPQLPVLLRFLFVGIFPVHTAQSWVLFLKCCSAALSKGTLTAVDVRTAADDLFERLQARTPGKAVILLVDEVGACEALPAGPFKPYSSGGEGVRSFLSDYAEQRRGPAAFSTILVSLMYLMTTPVSRRPLRSGYSLKLIPLQDAARFLLPALREFYSRGSQMVIGGKVVFGDMRDKDHPITSRVGRQRLSAVARYCASLTCGHSRLLANLDVLLRTHQTVPQSLTKGANISALVEQAAEGSGLTCTTLEFAMKSRDLVGILVLGSLMQSSARVRTEEGLSTLDKLGSDGKIILSGPFMCRPLMPASSFVTNVRFSRLKHPLIQALKNMTACTAHDIGTIWEDFHLWWEVAASQARALDGSNFTRCTLSEVYASSRSGDGDDNIAPTLSTKIFCGSSDILRHVQLDFATPKKAVASRDLSLLVKMAKEPAKHSQLLRTVWRTSTGHPAVDGVIFLRCSVAYGPYPKDALVMVLISLKSTAPGMDGSFNTNVEVPRGWSQVRGIFGPSWEEWKQRVAMLYVLRRGCSGCLDDVGESDASRTMVCGLDGLVDLYGRMISDVGMSLELLRKAELLY</sequence>
<dbReference type="Proteomes" id="UP000798662">
    <property type="component" value="Chromosome 3"/>
</dbReference>
<keyword evidence="2" id="KW-1185">Reference proteome</keyword>
<gene>
    <name evidence="1" type="ORF">I4F81_010545</name>
</gene>
<dbReference type="EMBL" id="CM020620">
    <property type="protein sequence ID" value="KAK1868049.1"/>
    <property type="molecule type" value="Genomic_DNA"/>
</dbReference>
<name>A0ACC3CD05_PYRYE</name>
<evidence type="ECO:0000313" key="2">
    <source>
        <dbReference type="Proteomes" id="UP000798662"/>
    </source>
</evidence>